<accession>A0ABY3SLC9</accession>
<dbReference type="EMBL" id="CP090978">
    <property type="protein sequence ID" value="UJF34868.1"/>
    <property type="molecule type" value="Genomic_DNA"/>
</dbReference>
<reference evidence="1 2" key="1">
    <citation type="journal article" date="2024" name="Int. J. Syst. Evol. Microbiol.">
        <title>Paenibacillus hexagrammi sp. nov., a novel bacterium isolated from the gut content of Hexagrammos agrammus.</title>
        <authorList>
            <person name="Jung H.K."/>
            <person name="Kim D.G."/>
            <person name="Zin H."/>
            <person name="Park J."/>
            <person name="Jung H."/>
            <person name="Kim Y.O."/>
            <person name="Kong H.J."/>
            <person name="Kim J.W."/>
            <person name="Kim Y.S."/>
        </authorList>
    </citation>
    <scope>NUCLEOTIDE SEQUENCE [LARGE SCALE GENOMIC DNA]</scope>
    <source>
        <strain evidence="1 2">YPD9-1</strain>
    </source>
</reference>
<organism evidence="1 2">
    <name type="scientific">Paenibacillus hexagrammi</name>
    <dbReference type="NCBI Taxonomy" id="2908839"/>
    <lineage>
        <taxon>Bacteria</taxon>
        <taxon>Bacillati</taxon>
        <taxon>Bacillota</taxon>
        <taxon>Bacilli</taxon>
        <taxon>Bacillales</taxon>
        <taxon>Paenibacillaceae</taxon>
        <taxon>Paenibacillus</taxon>
    </lineage>
</organism>
<evidence type="ECO:0000313" key="1">
    <source>
        <dbReference type="EMBL" id="UJF34868.1"/>
    </source>
</evidence>
<proteinExistence type="predicted"/>
<dbReference type="Proteomes" id="UP001649230">
    <property type="component" value="Chromosome"/>
</dbReference>
<keyword evidence="2" id="KW-1185">Reference proteome</keyword>
<dbReference type="Pfam" id="PF11155">
    <property type="entry name" value="DUF2935"/>
    <property type="match status" value="1"/>
</dbReference>
<gene>
    <name evidence="1" type="ORF">L0M14_06860</name>
</gene>
<dbReference type="Gene3D" id="1.20.1260.120">
    <property type="entry name" value="Protein of unknown function DUF2935"/>
    <property type="match status" value="1"/>
</dbReference>
<dbReference type="InterPro" id="IPR021328">
    <property type="entry name" value="CotB-like"/>
</dbReference>
<dbReference type="RefSeq" id="WP_235121441.1">
    <property type="nucleotide sequence ID" value="NZ_CP090978.1"/>
</dbReference>
<sequence>MQFYYGDKMPLRILDEGEFWKMQEAEHTDVIRALVPNLEQPFVDALKEWEQALARTHAMFVRYIEVVGRMDQVSPEIYKQIMDLVVFSLQQSEQFVQLLNQLGTSSDALKSNPTAITVLNHIRRESEYFIGIAQALLSSSHTA</sequence>
<name>A0ABY3SLC9_9BACL</name>
<protein>
    <submittedName>
        <fullName evidence="1">DUF2935 domain-containing protein</fullName>
    </submittedName>
</protein>
<dbReference type="SUPFAM" id="SSF158430">
    <property type="entry name" value="Bacillus cereus metalloprotein-like"/>
    <property type="match status" value="1"/>
</dbReference>
<evidence type="ECO:0000313" key="2">
    <source>
        <dbReference type="Proteomes" id="UP001649230"/>
    </source>
</evidence>